<evidence type="ECO:0000313" key="3">
    <source>
        <dbReference type="EMBL" id="SFF54106.1"/>
    </source>
</evidence>
<dbReference type="Gene3D" id="3.40.50.720">
    <property type="entry name" value="NAD(P)-binding Rossmann-like Domain"/>
    <property type="match status" value="1"/>
</dbReference>
<dbReference type="OrthoDB" id="20590at2"/>
<protein>
    <submittedName>
        <fullName evidence="3">3-oxoacyl-[acyl-carrier protein] reductase</fullName>
    </submittedName>
</protein>
<dbReference type="Pfam" id="PF13561">
    <property type="entry name" value="adh_short_C2"/>
    <property type="match status" value="1"/>
</dbReference>
<dbReference type="InterPro" id="IPR036291">
    <property type="entry name" value="NAD(P)-bd_dom_sf"/>
</dbReference>
<organism evidence="3 4">
    <name type="scientific">Streptomyces mirabilis</name>
    <dbReference type="NCBI Taxonomy" id="68239"/>
    <lineage>
        <taxon>Bacteria</taxon>
        <taxon>Bacillati</taxon>
        <taxon>Actinomycetota</taxon>
        <taxon>Actinomycetes</taxon>
        <taxon>Kitasatosporales</taxon>
        <taxon>Streptomycetaceae</taxon>
        <taxon>Streptomyces</taxon>
    </lineage>
</organism>
<dbReference type="AlphaFoldDB" id="A0A1I2JMW0"/>
<reference evidence="3 4" key="1">
    <citation type="submission" date="2016-10" db="EMBL/GenBank/DDBJ databases">
        <authorList>
            <person name="de Groot N.N."/>
        </authorList>
    </citation>
    <scope>NUCLEOTIDE SEQUENCE [LARGE SCALE GENOMIC DNA]</scope>
    <source>
        <strain evidence="3 4">OK461</strain>
    </source>
</reference>
<dbReference type="RefSeq" id="WP_075029104.1">
    <property type="nucleotide sequence ID" value="NZ_FONR01000008.1"/>
</dbReference>
<accession>A0A1I2JMW0</accession>
<name>A0A1I2JMW0_9ACTN</name>
<dbReference type="InterPro" id="IPR002347">
    <property type="entry name" value="SDR_fam"/>
</dbReference>
<dbReference type="PRINTS" id="PR00081">
    <property type="entry name" value="GDHRDH"/>
</dbReference>
<dbReference type="PRINTS" id="PR00080">
    <property type="entry name" value="SDRFAMILY"/>
</dbReference>
<comment type="similarity">
    <text evidence="1">Belongs to the short-chain dehydrogenases/reductases (SDR) family.</text>
</comment>
<evidence type="ECO:0000256" key="1">
    <source>
        <dbReference type="ARBA" id="ARBA00006484"/>
    </source>
</evidence>
<dbReference type="CDD" id="cd05233">
    <property type="entry name" value="SDR_c"/>
    <property type="match status" value="1"/>
</dbReference>
<dbReference type="PANTHER" id="PTHR43639">
    <property type="entry name" value="OXIDOREDUCTASE, SHORT-CHAIN DEHYDROGENASE/REDUCTASE FAMILY (AFU_ORTHOLOGUE AFUA_5G02870)"/>
    <property type="match status" value="1"/>
</dbReference>
<dbReference type="PANTHER" id="PTHR43639:SF1">
    <property type="entry name" value="SHORT-CHAIN DEHYDROGENASE_REDUCTASE FAMILY PROTEIN"/>
    <property type="match status" value="1"/>
</dbReference>
<gene>
    <name evidence="3" type="ORF">SAMN02787118_108137</name>
</gene>
<dbReference type="GO" id="GO:0016491">
    <property type="term" value="F:oxidoreductase activity"/>
    <property type="evidence" value="ECO:0007669"/>
    <property type="project" value="UniProtKB-KW"/>
</dbReference>
<dbReference type="Proteomes" id="UP000181942">
    <property type="component" value="Unassembled WGS sequence"/>
</dbReference>
<dbReference type="SUPFAM" id="SSF51735">
    <property type="entry name" value="NAD(P)-binding Rossmann-fold domains"/>
    <property type="match status" value="1"/>
</dbReference>
<evidence type="ECO:0000256" key="2">
    <source>
        <dbReference type="ARBA" id="ARBA00023002"/>
    </source>
</evidence>
<proteinExistence type="inferred from homology"/>
<keyword evidence="2" id="KW-0560">Oxidoreductase</keyword>
<evidence type="ECO:0000313" key="4">
    <source>
        <dbReference type="Proteomes" id="UP000181942"/>
    </source>
</evidence>
<sequence>MTEVSTSRVAVVTGGDGAIGGAIVRELARLGHRVVVLDRAGDIACDLAVEQDVRRAAAEVLETYGRVDVLVHSAAASDLVELDTVDLAAWRRIQAVNVESAVLLSQAFTPGMRERKFGRIVLITSDTVWKPPSADLLGYITSKGALTAFGRTLAVALGKDGIAVTSVAPGLTRTPATAYQPDEAFAMAEATQALPRPLVPEDVAATVGFLASEAAEALTGQVLTVDGGSLLR</sequence>
<dbReference type="EMBL" id="FONR01000008">
    <property type="protein sequence ID" value="SFF54106.1"/>
    <property type="molecule type" value="Genomic_DNA"/>
</dbReference>